<comment type="caution">
    <text evidence="1">The sequence shown here is derived from an EMBL/GenBank/DDBJ whole genome shotgun (WGS) entry which is preliminary data.</text>
</comment>
<name>A0A498NXZ7_LABRO</name>
<protein>
    <submittedName>
        <fullName evidence="1">Uncharacterized protein</fullName>
    </submittedName>
</protein>
<sequence>MIVRSAVSHDATRPSFVIVVVERNSSDDSDPDPGLSLGVTRQELSEALGRRSPQRWICIDFPVLINIDLESSGNSSVFLRDAGSRARSSGWCFSVCLVSACFRCGCERIDVLPPPWDYRLL</sequence>
<dbReference type="EMBL" id="QBIY01007075">
    <property type="protein sequence ID" value="RXN36775.1"/>
    <property type="molecule type" value="Genomic_DNA"/>
</dbReference>
<accession>A0A498NXZ7</accession>
<evidence type="ECO:0000313" key="2">
    <source>
        <dbReference type="Proteomes" id="UP000290572"/>
    </source>
</evidence>
<proteinExistence type="predicted"/>
<evidence type="ECO:0000313" key="1">
    <source>
        <dbReference type="EMBL" id="RXN36775.1"/>
    </source>
</evidence>
<reference evidence="1 2" key="1">
    <citation type="submission" date="2018-03" db="EMBL/GenBank/DDBJ databases">
        <title>Draft genome sequence of Rohu Carp (Labeo rohita).</title>
        <authorList>
            <person name="Das P."/>
            <person name="Kushwaha B."/>
            <person name="Joshi C.G."/>
            <person name="Kumar D."/>
            <person name="Nagpure N.S."/>
            <person name="Sahoo L."/>
            <person name="Das S.P."/>
            <person name="Bit A."/>
            <person name="Patnaik S."/>
            <person name="Meher P.K."/>
            <person name="Jayasankar P."/>
            <person name="Koringa P.G."/>
            <person name="Patel N.V."/>
            <person name="Hinsu A.T."/>
            <person name="Kumar R."/>
            <person name="Pandey M."/>
            <person name="Agarwal S."/>
            <person name="Srivastava S."/>
            <person name="Singh M."/>
            <person name="Iquebal M.A."/>
            <person name="Jaiswal S."/>
            <person name="Angadi U.B."/>
            <person name="Kumar N."/>
            <person name="Raza M."/>
            <person name="Shah T.M."/>
            <person name="Rai A."/>
            <person name="Jena J.K."/>
        </authorList>
    </citation>
    <scope>NUCLEOTIDE SEQUENCE [LARGE SCALE GENOMIC DNA]</scope>
    <source>
        <strain evidence="1">DASCIFA01</strain>
        <tissue evidence="1">Testis</tissue>
    </source>
</reference>
<organism evidence="1 2">
    <name type="scientific">Labeo rohita</name>
    <name type="common">Indian major carp</name>
    <name type="synonym">Cyprinus rohita</name>
    <dbReference type="NCBI Taxonomy" id="84645"/>
    <lineage>
        <taxon>Eukaryota</taxon>
        <taxon>Metazoa</taxon>
        <taxon>Chordata</taxon>
        <taxon>Craniata</taxon>
        <taxon>Vertebrata</taxon>
        <taxon>Euteleostomi</taxon>
        <taxon>Actinopterygii</taxon>
        <taxon>Neopterygii</taxon>
        <taxon>Teleostei</taxon>
        <taxon>Ostariophysi</taxon>
        <taxon>Cypriniformes</taxon>
        <taxon>Cyprinidae</taxon>
        <taxon>Labeoninae</taxon>
        <taxon>Labeonini</taxon>
        <taxon>Labeo</taxon>
    </lineage>
</organism>
<dbReference type="Proteomes" id="UP000290572">
    <property type="component" value="Unassembled WGS sequence"/>
</dbReference>
<keyword evidence="2" id="KW-1185">Reference proteome</keyword>
<gene>
    <name evidence="1" type="ORF">ROHU_002655</name>
</gene>
<dbReference type="AlphaFoldDB" id="A0A498NXZ7"/>